<dbReference type="InterPro" id="IPR006068">
    <property type="entry name" value="ATPase_P-typ_cation-transptr_C"/>
</dbReference>
<comment type="caution">
    <text evidence="17">The sequence shown here is derived from an EMBL/GenBank/DDBJ whole genome shotgun (WGS) entry which is preliminary data.</text>
</comment>
<feature type="transmembrane region" description="Helical" evidence="15">
    <location>
        <begin position="109"/>
        <end position="128"/>
    </location>
</feature>
<dbReference type="FunFam" id="3.40.50.1000:FF:000083">
    <property type="entry name" value="Sodium/potassium-transporting ATPase subunit alpha"/>
    <property type="match status" value="1"/>
</dbReference>
<comment type="subcellular location">
    <subcellularLocation>
        <location evidence="1">Membrane</location>
        <topology evidence="1">Multi-pass membrane protein</topology>
    </subcellularLocation>
</comment>
<evidence type="ECO:0000259" key="16">
    <source>
        <dbReference type="SMART" id="SM00831"/>
    </source>
</evidence>
<gene>
    <name evidence="17" type="ORF">X943_001884</name>
</gene>
<evidence type="ECO:0000256" key="1">
    <source>
        <dbReference type="ARBA" id="ARBA00004141"/>
    </source>
</evidence>
<dbReference type="GO" id="GO:0016887">
    <property type="term" value="F:ATP hydrolysis activity"/>
    <property type="evidence" value="ECO:0007669"/>
    <property type="project" value="InterPro"/>
</dbReference>
<keyword evidence="10" id="KW-1278">Translocase</keyword>
<keyword evidence="9" id="KW-0460">Magnesium</keyword>
<dbReference type="SFLD" id="SFLDS00003">
    <property type="entry name" value="Haloacid_Dehalogenase"/>
    <property type="match status" value="1"/>
</dbReference>
<keyword evidence="5 15" id="KW-0812">Transmembrane</keyword>
<proteinExistence type="inferred from homology"/>
<feature type="transmembrane region" description="Helical" evidence="15">
    <location>
        <begin position="851"/>
        <end position="874"/>
    </location>
</feature>
<dbReference type="Pfam" id="PF13246">
    <property type="entry name" value="Cation_ATPase"/>
    <property type="match status" value="1"/>
</dbReference>
<evidence type="ECO:0000256" key="12">
    <source>
        <dbReference type="ARBA" id="ARBA00023065"/>
    </source>
</evidence>
<dbReference type="FunFam" id="1.20.1110.10:FF:000037">
    <property type="entry name" value="Calcium-transporting ATPase, putative"/>
    <property type="match status" value="1"/>
</dbReference>
<keyword evidence="3" id="KW-0813">Transport</keyword>
<dbReference type="SUPFAM" id="SSF81660">
    <property type="entry name" value="Metal cation-transporting ATPase, ATP-binding domain N"/>
    <property type="match status" value="1"/>
</dbReference>
<evidence type="ECO:0000256" key="8">
    <source>
        <dbReference type="ARBA" id="ARBA00022840"/>
    </source>
</evidence>
<dbReference type="FunFam" id="1.20.1110.10:FF:000065">
    <property type="entry name" value="Sarcoplasmic/endoplasmic reticulum calcium ATPase 1"/>
    <property type="match status" value="1"/>
</dbReference>
<dbReference type="InterPro" id="IPR023298">
    <property type="entry name" value="ATPase_P-typ_TM_dom_sf"/>
</dbReference>
<dbReference type="Gene3D" id="3.40.1110.10">
    <property type="entry name" value="Calcium-transporting ATPase, cytoplasmic domain N"/>
    <property type="match status" value="1"/>
</dbReference>
<organism evidence="17 18">
    <name type="scientific">Babesia divergens</name>
    <dbReference type="NCBI Taxonomy" id="32595"/>
    <lineage>
        <taxon>Eukaryota</taxon>
        <taxon>Sar</taxon>
        <taxon>Alveolata</taxon>
        <taxon>Apicomplexa</taxon>
        <taxon>Aconoidasida</taxon>
        <taxon>Piroplasmida</taxon>
        <taxon>Babesiidae</taxon>
        <taxon>Babesia</taxon>
    </lineage>
</organism>
<dbReference type="GO" id="GO:0016020">
    <property type="term" value="C:membrane"/>
    <property type="evidence" value="ECO:0007669"/>
    <property type="project" value="UniProtKB-SubCell"/>
</dbReference>
<dbReference type="EC" id="7.2.2.10" evidence="2"/>
<dbReference type="InterPro" id="IPR023299">
    <property type="entry name" value="ATPase_P-typ_cyto_dom_N"/>
</dbReference>
<dbReference type="SUPFAM" id="SSF81665">
    <property type="entry name" value="Calcium ATPase, transmembrane domain M"/>
    <property type="match status" value="1"/>
</dbReference>
<accession>A0AAD9GJI1</accession>
<feature type="transmembrane region" description="Helical" evidence="15">
    <location>
        <begin position="315"/>
        <end position="343"/>
    </location>
</feature>
<dbReference type="InterPro" id="IPR023214">
    <property type="entry name" value="HAD_sf"/>
</dbReference>
<dbReference type="GO" id="GO:0005524">
    <property type="term" value="F:ATP binding"/>
    <property type="evidence" value="ECO:0007669"/>
    <property type="project" value="UniProtKB-KW"/>
</dbReference>
<dbReference type="SFLD" id="SFLDG00002">
    <property type="entry name" value="C1.7:_P-type_atpase_like"/>
    <property type="match status" value="1"/>
</dbReference>
<evidence type="ECO:0000256" key="7">
    <source>
        <dbReference type="ARBA" id="ARBA00022837"/>
    </source>
</evidence>
<dbReference type="PROSITE" id="PS00154">
    <property type="entry name" value="ATPASE_E1_E2"/>
    <property type="match status" value="1"/>
</dbReference>
<dbReference type="Pfam" id="PF00689">
    <property type="entry name" value="Cation_ATPase_C"/>
    <property type="match status" value="1"/>
</dbReference>
<dbReference type="EMBL" id="JAHBMH010000007">
    <property type="protein sequence ID" value="KAK1939642.1"/>
    <property type="molecule type" value="Genomic_DNA"/>
</dbReference>
<feature type="transmembrane region" description="Helical" evidence="15">
    <location>
        <begin position="777"/>
        <end position="798"/>
    </location>
</feature>
<name>A0AAD9GJI1_BABDI</name>
<dbReference type="InterPro" id="IPR004014">
    <property type="entry name" value="ATPase_P-typ_cation-transptr_N"/>
</dbReference>
<dbReference type="AlphaFoldDB" id="A0AAD9GJI1"/>
<dbReference type="Pfam" id="PF00690">
    <property type="entry name" value="Cation_ATPase_N"/>
    <property type="match status" value="1"/>
</dbReference>
<evidence type="ECO:0000256" key="11">
    <source>
        <dbReference type="ARBA" id="ARBA00022989"/>
    </source>
</evidence>
<dbReference type="InterPro" id="IPR008250">
    <property type="entry name" value="ATPase_P-typ_transduc_dom_A_sf"/>
</dbReference>
<feature type="transmembrane region" description="Helical" evidence="15">
    <location>
        <begin position="80"/>
        <end position="97"/>
    </location>
</feature>
<reference evidence="17" key="1">
    <citation type="journal article" date="2014" name="Nucleic Acids Res.">
        <title>The evolutionary dynamics of variant antigen genes in Babesia reveal a history of genomic innovation underlying host-parasite interaction.</title>
        <authorList>
            <person name="Jackson A.P."/>
            <person name="Otto T.D."/>
            <person name="Darby A."/>
            <person name="Ramaprasad A."/>
            <person name="Xia D."/>
            <person name="Echaide I.E."/>
            <person name="Farber M."/>
            <person name="Gahlot S."/>
            <person name="Gamble J."/>
            <person name="Gupta D."/>
            <person name="Gupta Y."/>
            <person name="Jackson L."/>
            <person name="Malandrin L."/>
            <person name="Malas T.B."/>
            <person name="Moussa E."/>
            <person name="Nair M."/>
            <person name="Reid A.J."/>
            <person name="Sanders M."/>
            <person name="Sharma J."/>
            <person name="Tracey A."/>
            <person name="Quail M.A."/>
            <person name="Weir W."/>
            <person name="Wastling J.M."/>
            <person name="Hall N."/>
            <person name="Willadsen P."/>
            <person name="Lingelbach K."/>
            <person name="Shiels B."/>
            <person name="Tait A."/>
            <person name="Berriman M."/>
            <person name="Allred D.R."/>
            <person name="Pain A."/>
        </authorList>
    </citation>
    <scope>NUCLEOTIDE SEQUENCE</scope>
    <source>
        <strain evidence="17">1802A</strain>
    </source>
</reference>
<feature type="domain" description="Cation-transporting P-type ATPase N-terminal" evidence="16">
    <location>
        <begin position="23"/>
        <end position="97"/>
    </location>
</feature>
<reference evidence="17" key="2">
    <citation type="submission" date="2021-05" db="EMBL/GenBank/DDBJ databases">
        <authorList>
            <person name="Pain A."/>
        </authorList>
    </citation>
    <scope>NUCLEOTIDE SEQUENCE</scope>
    <source>
        <strain evidence="17">1802A</strain>
    </source>
</reference>
<evidence type="ECO:0000256" key="2">
    <source>
        <dbReference type="ARBA" id="ARBA00012790"/>
    </source>
</evidence>
<feature type="transmembrane region" description="Helical" evidence="15">
    <location>
        <begin position="283"/>
        <end position="303"/>
    </location>
</feature>
<feature type="transmembrane region" description="Helical" evidence="15">
    <location>
        <begin position="958"/>
        <end position="983"/>
    </location>
</feature>
<dbReference type="Proteomes" id="UP001195914">
    <property type="component" value="Unassembled WGS sequence"/>
</dbReference>
<evidence type="ECO:0000256" key="6">
    <source>
        <dbReference type="ARBA" id="ARBA00022741"/>
    </source>
</evidence>
<evidence type="ECO:0000256" key="5">
    <source>
        <dbReference type="ARBA" id="ARBA00022692"/>
    </source>
</evidence>
<evidence type="ECO:0000256" key="3">
    <source>
        <dbReference type="ARBA" id="ARBA00022448"/>
    </source>
</evidence>
<evidence type="ECO:0000256" key="4">
    <source>
        <dbReference type="ARBA" id="ARBA00022568"/>
    </source>
</evidence>
<evidence type="ECO:0000313" key="17">
    <source>
        <dbReference type="EMBL" id="KAK1939642.1"/>
    </source>
</evidence>
<evidence type="ECO:0000256" key="13">
    <source>
        <dbReference type="ARBA" id="ARBA00023136"/>
    </source>
</evidence>
<keyword evidence="11 15" id="KW-1133">Transmembrane helix</keyword>
<dbReference type="NCBIfam" id="TIGR01494">
    <property type="entry name" value="ATPase_P-type"/>
    <property type="match status" value="3"/>
</dbReference>
<dbReference type="PRINTS" id="PR00119">
    <property type="entry name" value="CATATPASE"/>
</dbReference>
<keyword evidence="4" id="KW-0109">Calcium transport</keyword>
<sequence length="1042" mass="114331">MTRGSGKMAEKAKSSGGLSMLAAPHTTKVEDVLKHYGVTLKGGLDYKTVETRRKQFGWNVLEQQNKESLLSLFISQFDDLLVKILLGAAVISFGLTLTEISEGFSLTDFIEPVVILVILILNAVVGVWQEANAEQALDALKKLQPTMTTCLRDGKWVTIDSSELVLGDIVRVRTGNKIPADLRICTISSTSLSCEQSQLTGESKNVAKTSQALPENMRDCEIQEKRNILFSSTTVSCGNCVGVVIATGMQTEIGAIQAAVLDAGAQERDTPLQRMLDDFSKSLSKFISLICVAVWVINFRNFSEPVHSSFMKGSIYYFKIAVALAVAAIPEGLPAVITTSLALGTRNMARRNAIVRRLPSVETLGCTTVICSDKTGTLTTNKMCAIILKTILDSGKIKSIHLSTNDDTIKQTTGSAAAMSNAQTYKGPIDALMETLNKCACMCSDASVDQEQGEPTELAILNMVDRIHKHIAPDSGAPISMEYQKSFKKEATLEFCRDRKMMSVISNEEGHLKLYTKGAPESVIDRCTMYMLPDGSTAHLTTEMKRNIMDEVEQMAKDALRTIAFACITKADAELEIYKKNVSKGEISEGSPLFFNEIEKDLVFLGIAGIVDPPRPQVKNAIRIAREAGIRVFMITGDNKLTAEAIAKKIGILPMDFGNSASTHYYSFTGKEFESLSQEQRRTILNASGVVFSRTEPKHKQDIVSILKQIGETVAMTGDGVNDAPALKMADIGISMGITGTEVAKEASDMVLVDDNFQSIVAAIEEGRCIYSNMKAFIRYLISSNIGEVASIFLTAAMGIPEGMMPVKLLWVNLVTDGLPATALSFNPPDKDVMKKAPRSNDDKLIDQWTFLRYLIIGLYVGISTVGIFVWWYIFGISPNDGNTTITLRQLMTFQKCPTWGNFSVNRLADMSEDMCSYFTLGKAKPATLSLTVLVMIEMFNAFNAVSEDSSLLVTPPWSNLHLMLATSISITIHCLILYTPLLARIFGVVPLDKYDWIAVLLWSFPVIIIDELLKIVGRRRMKIGSQRPGINLKHVGSKKQD</sequence>
<evidence type="ECO:0000256" key="10">
    <source>
        <dbReference type="ARBA" id="ARBA00022967"/>
    </source>
</evidence>
<keyword evidence="6" id="KW-0547">Nucleotide-binding</keyword>
<dbReference type="SUPFAM" id="SSF81653">
    <property type="entry name" value="Calcium ATPase, transduction domain A"/>
    <property type="match status" value="1"/>
</dbReference>
<evidence type="ECO:0000256" key="14">
    <source>
        <dbReference type="ARBA" id="ARBA00038148"/>
    </source>
</evidence>
<dbReference type="GO" id="GO:0005388">
    <property type="term" value="F:P-type calcium transporter activity"/>
    <property type="evidence" value="ECO:0007669"/>
    <property type="project" value="UniProtKB-EC"/>
</dbReference>
<protein>
    <recommendedName>
        <fullName evidence="2">P-type Ca(2+) transporter</fullName>
        <ecNumber evidence="2">7.2.2.10</ecNumber>
    </recommendedName>
</protein>
<keyword evidence="8" id="KW-0067">ATP-binding</keyword>
<dbReference type="Gene3D" id="1.20.1110.10">
    <property type="entry name" value="Calcium-transporting ATPase, transmembrane domain"/>
    <property type="match status" value="1"/>
</dbReference>
<dbReference type="Pfam" id="PF00122">
    <property type="entry name" value="E1-E2_ATPase"/>
    <property type="match status" value="1"/>
</dbReference>
<dbReference type="SFLD" id="SFLDF00027">
    <property type="entry name" value="p-type_atpase"/>
    <property type="match status" value="1"/>
</dbReference>
<dbReference type="PRINTS" id="PR00121">
    <property type="entry name" value="NAKATPASE"/>
</dbReference>
<dbReference type="InterPro" id="IPR044492">
    <property type="entry name" value="P_typ_ATPase_HD_dom"/>
</dbReference>
<keyword evidence="7" id="KW-0106">Calcium</keyword>
<dbReference type="InterPro" id="IPR036412">
    <property type="entry name" value="HAD-like_sf"/>
</dbReference>
<dbReference type="FunFam" id="2.70.150.10:FF:000014">
    <property type="entry name" value="Calcium-transporting ATPase, putative"/>
    <property type="match status" value="1"/>
</dbReference>
<dbReference type="Gene3D" id="3.40.50.1000">
    <property type="entry name" value="HAD superfamily/HAD-like"/>
    <property type="match status" value="1"/>
</dbReference>
<evidence type="ECO:0000256" key="15">
    <source>
        <dbReference type="SAM" id="Phobius"/>
    </source>
</evidence>
<dbReference type="InterPro" id="IPR018303">
    <property type="entry name" value="ATPase_P-typ_P_site"/>
</dbReference>
<dbReference type="PANTHER" id="PTHR42861">
    <property type="entry name" value="CALCIUM-TRANSPORTING ATPASE"/>
    <property type="match status" value="1"/>
</dbReference>
<dbReference type="SUPFAM" id="SSF56784">
    <property type="entry name" value="HAD-like"/>
    <property type="match status" value="1"/>
</dbReference>
<dbReference type="InterPro" id="IPR001757">
    <property type="entry name" value="P_typ_ATPase"/>
</dbReference>
<keyword evidence="12" id="KW-0406">Ion transport</keyword>
<feature type="transmembrane region" description="Helical" evidence="15">
    <location>
        <begin position="995"/>
        <end position="1014"/>
    </location>
</feature>
<comment type="similarity">
    <text evidence="14">Belongs to the cation transport ATPase (P-type) (TC 3.A.3) family.</text>
</comment>
<dbReference type="SMART" id="SM00831">
    <property type="entry name" value="Cation_ATPase_N"/>
    <property type="match status" value="1"/>
</dbReference>
<evidence type="ECO:0000313" key="18">
    <source>
        <dbReference type="Proteomes" id="UP001195914"/>
    </source>
</evidence>
<evidence type="ECO:0000256" key="9">
    <source>
        <dbReference type="ARBA" id="ARBA00022842"/>
    </source>
</evidence>
<keyword evidence="13 15" id="KW-0472">Membrane</keyword>
<dbReference type="InterPro" id="IPR059000">
    <property type="entry name" value="ATPase_P-type_domA"/>
</dbReference>
<keyword evidence="18" id="KW-1185">Reference proteome</keyword>
<dbReference type="Gene3D" id="2.70.150.10">
    <property type="entry name" value="Calcium-transporting ATPase, cytoplasmic transduction domain A"/>
    <property type="match status" value="1"/>
</dbReference>